<dbReference type="Proteomes" id="UP000516093">
    <property type="component" value="Chromosome"/>
</dbReference>
<gene>
    <name evidence="1" type="ORF">H9L05_10525</name>
</gene>
<organism evidence="1 2">
    <name type="scientific">Hymenobacter qilianensis</name>
    <dbReference type="NCBI Taxonomy" id="1385715"/>
    <lineage>
        <taxon>Bacteria</taxon>
        <taxon>Pseudomonadati</taxon>
        <taxon>Bacteroidota</taxon>
        <taxon>Cytophagia</taxon>
        <taxon>Cytophagales</taxon>
        <taxon>Hymenobacteraceae</taxon>
        <taxon>Hymenobacter</taxon>
    </lineage>
</organism>
<proteinExistence type="predicted"/>
<protein>
    <submittedName>
        <fullName evidence="1">Uncharacterized protein</fullName>
    </submittedName>
</protein>
<dbReference type="RefSeq" id="WP_187734091.1">
    <property type="nucleotide sequence ID" value="NZ_BMFN01000001.1"/>
</dbReference>
<evidence type="ECO:0000313" key="2">
    <source>
        <dbReference type="Proteomes" id="UP000516093"/>
    </source>
</evidence>
<name>A0A7H0H048_9BACT</name>
<dbReference type="EMBL" id="CP060784">
    <property type="protein sequence ID" value="QNP53914.1"/>
    <property type="molecule type" value="Genomic_DNA"/>
</dbReference>
<dbReference type="AlphaFoldDB" id="A0A7H0H048"/>
<keyword evidence="2" id="KW-1185">Reference proteome</keyword>
<sequence>MRKGSFEKMPPSAWGAFLVVLLAGLLSGSVVHGQSRRVVNGLGLAPSLQAEYALSGDDYVFTGTNTPFSTGGFDGLDLDRAGLNAGYERFWDTRWSGGATLGLSAYSVNRNGGEVSPLEVDIAPELFLRHWNTLGSFNFRQRLGVEYLIAGGEGNESRARTRLRFDLDRLLPVGRVVLRPRLSYEAFAYLRFQRDENEPKERTIDFTALRAEVGLRLSDHFDFTPWFAYQSAYSNVLQQTDIDGNVVIPGGRRNFVTPVLGLDLRYTIFKGKQVFDRRQLPTQH</sequence>
<dbReference type="KEGG" id="hqi:H9L05_10525"/>
<reference evidence="1 2" key="1">
    <citation type="submission" date="2020-08" db="EMBL/GenBank/DDBJ databases">
        <title>Genome sequence of Hymenobacter qilianensis JCM 19763T.</title>
        <authorList>
            <person name="Hyun D.-W."/>
            <person name="Bae J.-W."/>
        </authorList>
    </citation>
    <scope>NUCLEOTIDE SEQUENCE [LARGE SCALE GENOMIC DNA]</scope>
    <source>
        <strain evidence="1 2">JCM 19763</strain>
    </source>
</reference>
<accession>A0A7H0H048</accession>
<evidence type="ECO:0000313" key="1">
    <source>
        <dbReference type="EMBL" id="QNP53914.1"/>
    </source>
</evidence>